<dbReference type="Pfam" id="PF00486">
    <property type="entry name" value="Trans_reg_C"/>
    <property type="match status" value="1"/>
</dbReference>
<dbReference type="RefSeq" id="WP_133626768.1">
    <property type="nucleotide sequence ID" value="NZ_SOAZ01000001.1"/>
</dbReference>
<dbReference type="Pfam" id="PF00072">
    <property type="entry name" value="Response_reg"/>
    <property type="match status" value="1"/>
</dbReference>
<keyword evidence="4" id="KW-0805">Transcription regulation</keyword>
<evidence type="ECO:0000256" key="2">
    <source>
        <dbReference type="ARBA" id="ARBA00022553"/>
    </source>
</evidence>
<feature type="DNA-binding region" description="OmpR/PhoB-type" evidence="9">
    <location>
        <begin position="131"/>
        <end position="230"/>
    </location>
</feature>
<evidence type="ECO:0000256" key="3">
    <source>
        <dbReference type="ARBA" id="ARBA00023012"/>
    </source>
</evidence>
<keyword evidence="2 8" id="KW-0597">Phosphoprotein</keyword>
<dbReference type="InterPro" id="IPR036388">
    <property type="entry name" value="WH-like_DNA-bd_sf"/>
</dbReference>
<keyword evidence="3" id="KW-0902">Two-component regulatory system</keyword>
<accession>A0A4R7KU98</accession>
<evidence type="ECO:0000256" key="5">
    <source>
        <dbReference type="ARBA" id="ARBA00023125"/>
    </source>
</evidence>
<keyword evidence="13" id="KW-1185">Reference proteome</keyword>
<evidence type="ECO:0000256" key="1">
    <source>
        <dbReference type="ARBA" id="ARBA00018672"/>
    </source>
</evidence>
<dbReference type="Proteomes" id="UP000295325">
    <property type="component" value="Unassembled WGS sequence"/>
</dbReference>
<evidence type="ECO:0000256" key="8">
    <source>
        <dbReference type="PROSITE-ProRule" id="PRU00169"/>
    </source>
</evidence>
<dbReference type="InterPro" id="IPR001867">
    <property type="entry name" value="OmpR/PhoB-type_DNA-bd"/>
</dbReference>
<dbReference type="InterPro" id="IPR016032">
    <property type="entry name" value="Sig_transdc_resp-reg_C-effctor"/>
</dbReference>
<dbReference type="SUPFAM" id="SSF52172">
    <property type="entry name" value="CheY-like"/>
    <property type="match status" value="1"/>
</dbReference>
<dbReference type="GO" id="GO:0000156">
    <property type="term" value="F:phosphorelay response regulator activity"/>
    <property type="evidence" value="ECO:0007669"/>
    <property type="project" value="TreeGrafter"/>
</dbReference>
<dbReference type="GO" id="GO:0000976">
    <property type="term" value="F:transcription cis-regulatory region binding"/>
    <property type="evidence" value="ECO:0007669"/>
    <property type="project" value="TreeGrafter"/>
</dbReference>
<feature type="domain" description="OmpR/PhoB-type" evidence="11">
    <location>
        <begin position="131"/>
        <end position="230"/>
    </location>
</feature>
<dbReference type="InterPro" id="IPR011006">
    <property type="entry name" value="CheY-like_superfamily"/>
</dbReference>
<dbReference type="PROSITE" id="PS51755">
    <property type="entry name" value="OMPR_PHOB"/>
    <property type="match status" value="1"/>
</dbReference>
<feature type="modified residue" description="4-aspartylphosphate" evidence="8">
    <location>
        <position position="54"/>
    </location>
</feature>
<comment type="function">
    <text evidence="7">May play the central regulatory role in sporulation. It may be an element of the effector pathway responsible for the activation of sporulation genes in response to nutritional stress. Spo0A may act in concert with spo0H (a sigma factor) to control the expression of some genes that are critical to the sporulation process.</text>
</comment>
<keyword evidence="6" id="KW-0804">Transcription</keyword>
<evidence type="ECO:0000256" key="7">
    <source>
        <dbReference type="ARBA" id="ARBA00024867"/>
    </source>
</evidence>
<dbReference type="CDD" id="cd17574">
    <property type="entry name" value="REC_OmpR"/>
    <property type="match status" value="1"/>
</dbReference>
<dbReference type="PANTHER" id="PTHR48111">
    <property type="entry name" value="REGULATOR OF RPOS"/>
    <property type="match status" value="1"/>
</dbReference>
<evidence type="ECO:0000259" key="10">
    <source>
        <dbReference type="PROSITE" id="PS50110"/>
    </source>
</evidence>
<dbReference type="SMART" id="SM00862">
    <property type="entry name" value="Trans_reg_C"/>
    <property type="match status" value="1"/>
</dbReference>
<dbReference type="PROSITE" id="PS50110">
    <property type="entry name" value="RESPONSE_REGULATORY"/>
    <property type="match status" value="1"/>
</dbReference>
<dbReference type="CDD" id="cd00383">
    <property type="entry name" value="trans_reg_C"/>
    <property type="match status" value="1"/>
</dbReference>
<proteinExistence type="predicted"/>
<dbReference type="SUPFAM" id="SSF46894">
    <property type="entry name" value="C-terminal effector domain of the bipartite response regulators"/>
    <property type="match status" value="1"/>
</dbReference>
<dbReference type="PANTHER" id="PTHR48111:SF73">
    <property type="entry name" value="ALKALINE PHOSPHATASE SYNTHESIS TRANSCRIPTIONAL REGULATORY PROTEIN PHOP"/>
    <property type="match status" value="1"/>
</dbReference>
<evidence type="ECO:0000313" key="12">
    <source>
        <dbReference type="EMBL" id="TDT63643.1"/>
    </source>
</evidence>
<dbReference type="Gene3D" id="1.10.10.10">
    <property type="entry name" value="Winged helix-like DNA-binding domain superfamily/Winged helix DNA-binding domain"/>
    <property type="match status" value="1"/>
</dbReference>
<evidence type="ECO:0000256" key="4">
    <source>
        <dbReference type="ARBA" id="ARBA00023015"/>
    </source>
</evidence>
<evidence type="ECO:0000259" key="11">
    <source>
        <dbReference type="PROSITE" id="PS51755"/>
    </source>
</evidence>
<protein>
    <recommendedName>
        <fullName evidence="1">Stage 0 sporulation protein A homolog</fullName>
    </recommendedName>
</protein>
<dbReference type="OrthoDB" id="9802426at2"/>
<gene>
    <name evidence="12" type="ORF">EDD71_10170</name>
</gene>
<keyword evidence="5 9" id="KW-0238">DNA-binding</keyword>
<dbReference type="InterPro" id="IPR001789">
    <property type="entry name" value="Sig_transdc_resp-reg_receiver"/>
</dbReference>
<comment type="caution">
    <text evidence="12">The sequence shown here is derived from an EMBL/GenBank/DDBJ whole genome shotgun (WGS) entry which is preliminary data.</text>
</comment>
<dbReference type="EMBL" id="SOAZ01000001">
    <property type="protein sequence ID" value="TDT63643.1"/>
    <property type="molecule type" value="Genomic_DNA"/>
</dbReference>
<dbReference type="Gene3D" id="3.40.50.2300">
    <property type="match status" value="1"/>
</dbReference>
<organism evidence="12 13">
    <name type="scientific">Fonticella tunisiensis</name>
    <dbReference type="NCBI Taxonomy" id="1096341"/>
    <lineage>
        <taxon>Bacteria</taxon>
        <taxon>Bacillati</taxon>
        <taxon>Bacillota</taxon>
        <taxon>Clostridia</taxon>
        <taxon>Eubacteriales</taxon>
        <taxon>Clostridiaceae</taxon>
        <taxon>Fonticella</taxon>
    </lineage>
</organism>
<dbReference type="FunFam" id="3.40.50.2300:FF:000001">
    <property type="entry name" value="DNA-binding response regulator PhoB"/>
    <property type="match status" value="1"/>
</dbReference>
<dbReference type="GO" id="GO:0032993">
    <property type="term" value="C:protein-DNA complex"/>
    <property type="evidence" value="ECO:0007669"/>
    <property type="project" value="TreeGrafter"/>
</dbReference>
<name>A0A4R7KU98_9CLOT</name>
<sequence>MSCKKILIIEDEEMIAESIKGYLERDGFKVYTEQNGRQGLDKFYRLNPDLVILDLMLPELSGEDICISIRKTSRVPIIMLTAKVEEEDVLRGLDIGADDYITKPFGMRELAGRIKAVLRRVDNDPQPLFSKMSFNGGDLEFDIDKNEVRKKGELLRLTPSEYKILLSLLKYPQKTFTREELIYIALGQSYEGYTRTIDTHIKNLRSKIETDIKNPQYIITVHGFGYKFGGEKYEV</sequence>
<dbReference type="Gene3D" id="6.10.250.690">
    <property type="match status" value="1"/>
</dbReference>
<reference evidence="12 13" key="1">
    <citation type="submission" date="2019-03" db="EMBL/GenBank/DDBJ databases">
        <title>Genomic Encyclopedia of Type Strains, Phase IV (KMG-IV): sequencing the most valuable type-strain genomes for metagenomic binning, comparative biology and taxonomic classification.</title>
        <authorList>
            <person name="Goeker M."/>
        </authorList>
    </citation>
    <scope>NUCLEOTIDE SEQUENCE [LARGE SCALE GENOMIC DNA]</scope>
    <source>
        <strain evidence="12 13">DSM 24455</strain>
    </source>
</reference>
<evidence type="ECO:0000256" key="9">
    <source>
        <dbReference type="PROSITE-ProRule" id="PRU01091"/>
    </source>
</evidence>
<dbReference type="AlphaFoldDB" id="A0A4R7KU98"/>
<evidence type="ECO:0000313" key="13">
    <source>
        <dbReference type="Proteomes" id="UP000295325"/>
    </source>
</evidence>
<dbReference type="InterPro" id="IPR039420">
    <property type="entry name" value="WalR-like"/>
</dbReference>
<evidence type="ECO:0000256" key="6">
    <source>
        <dbReference type="ARBA" id="ARBA00023163"/>
    </source>
</evidence>
<dbReference type="SMART" id="SM00448">
    <property type="entry name" value="REC"/>
    <property type="match status" value="1"/>
</dbReference>
<dbReference type="GO" id="GO:0005829">
    <property type="term" value="C:cytosol"/>
    <property type="evidence" value="ECO:0007669"/>
    <property type="project" value="TreeGrafter"/>
</dbReference>
<feature type="domain" description="Response regulatory" evidence="10">
    <location>
        <begin position="5"/>
        <end position="118"/>
    </location>
</feature>
<dbReference type="GO" id="GO:0006355">
    <property type="term" value="P:regulation of DNA-templated transcription"/>
    <property type="evidence" value="ECO:0007669"/>
    <property type="project" value="InterPro"/>
</dbReference>